<dbReference type="OrthoDB" id="9792788at2"/>
<keyword evidence="1" id="KW-0812">Transmembrane</keyword>
<dbReference type="PANTHER" id="PTHR35335">
    <property type="entry name" value="UPF0716 PROTEIN FXSA"/>
    <property type="match status" value="1"/>
</dbReference>
<dbReference type="AlphaFoldDB" id="A0A1G6UE11"/>
<dbReference type="RefSeq" id="WP_093728196.1">
    <property type="nucleotide sequence ID" value="NZ_FMZB01000010.1"/>
</dbReference>
<dbReference type="Proteomes" id="UP000198666">
    <property type="component" value="Unassembled WGS sequence"/>
</dbReference>
<name>A0A1G6UE11_9BACI</name>
<dbReference type="Pfam" id="PF04186">
    <property type="entry name" value="FxsA"/>
    <property type="match status" value="1"/>
</dbReference>
<dbReference type="GO" id="GO:0016020">
    <property type="term" value="C:membrane"/>
    <property type="evidence" value="ECO:0007669"/>
    <property type="project" value="InterPro"/>
</dbReference>
<organism evidence="2 3">
    <name type="scientific">Terribacillus halophilus</name>
    <dbReference type="NCBI Taxonomy" id="361279"/>
    <lineage>
        <taxon>Bacteria</taxon>
        <taxon>Bacillati</taxon>
        <taxon>Bacillota</taxon>
        <taxon>Bacilli</taxon>
        <taxon>Bacillales</taxon>
        <taxon>Bacillaceae</taxon>
        <taxon>Terribacillus</taxon>
    </lineage>
</organism>
<evidence type="ECO:0000313" key="2">
    <source>
        <dbReference type="EMBL" id="SDD39608.1"/>
    </source>
</evidence>
<keyword evidence="1" id="KW-1133">Transmembrane helix</keyword>
<proteinExistence type="predicted"/>
<dbReference type="EMBL" id="FMZB01000010">
    <property type="protein sequence ID" value="SDD39608.1"/>
    <property type="molecule type" value="Genomic_DNA"/>
</dbReference>
<gene>
    <name evidence="2" type="ORF">SAMN05421663_11048</name>
</gene>
<reference evidence="3" key="1">
    <citation type="submission" date="2016-10" db="EMBL/GenBank/DDBJ databases">
        <authorList>
            <person name="Varghese N."/>
            <person name="Submissions S."/>
        </authorList>
    </citation>
    <scope>NUCLEOTIDE SEQUENCE [LARGE SCALE GENOMIC DNA]</scope>
    <source>
        <strain evidence="3">DSM 21620</strain>
    </source>
</reference>
<protein>
    <submittedName>
        <fullName evidence="2">UPF0716 protein FxsA</fullName>
    </submittedName>
</protein>
<dbReference type="PANTHER" id="PTHR35335:SF1">
    <property type="entry name" value="UPF0716 PROTEIN FXSA"/>
    <property type="match status" value="1"/>
</dbReference>
<dbReference type="InterPro" id="IPR007313">
    <property type="entry name" value="FxsA"/>
</dbReference>
<evidence type="ECO:0000256" key="1">
    <source>
        <dbReference type="SAM" id="Phobius"/>
    </source>
</evidence>
<dbReference type="STRING" id="361279.SAMN05421663_11048"/>
<feature type="transmembrane region" description="Helical" evidence="1">
    <location>
        <begin position="5"/>
        <end position="23"/>
    </location>
</feature>
<keyword evidence="3" id="KW-1185">Reference proteome</keyword>
<feature type="transmembrane region" description="Helical" evidence="1">
    <location>
        <begin position="29"/>
        <end position="47"/>
    </location>
</feature>
<dbReference type="NCBIfam" id="NF008528">
    <property type="entry name" value="PRK11463.1-2"/>
    <property type="match status" value="1"/>
</dbReference>
<sequence>MKKALLFLFILFPAIEITFFIWAGLEIGFLWLFLLIVATGLLGVALARREGLQTYRRAREQMQNGQPPTDELLNGTCILIGGFLLLLPGFFSDLIGLLFLLPFTRKRLRYWVQALLMRLVSKNTIRVYRR</sequence>
<keyword evidence="1" id="KW-0472">Membrane</keyword>
<accession>A0A1G6UE11</accession>
<feature type="transmembrane region" description="Helical" evidence="1">
    <location>
        <begin position="72"/>
        <end position="101"/>
    </location>
</feature>
<evidence type="ECO:0000313" key="3">
    <source>
        <dbReference type="Proteomes" id="UP000198666"/>
    </source>
</evidence>